<gene>
    <name evidence="4" type="primary">infC</name>
    <name evidence="8" type="ORF">A2172_04380</name>
</gene>
<evidence type="ECO:0000256" key="2">
    <source>
        <dbReference type="ARBA" id="ARBA00022540"/>
    </source>
</evidence>
<keyword evidence="2 4" id="KW-0396">Initiation factor</keyword>
<dbReference type="Pfam" id="PF00707">
    <property type="entry name" value="IF3_C"/>
    <property type="match status" value="1"/>
</dbReference>
<dbReference type="InterPro" id="IPR019815">
    <property type="entry name" value="Translation_initiation_fac_3_C"/>
</dbReference>
<dbReference type="Pfam" id="PF05198">
    <property type="entry name" value="IF3_N"/>
    <property type="match status" value="1"/>
</dbReference>
<dbReference type="GO" id="GO:0043022">
    <property type="term" value="F:ribosome binding"/>
    <property type="evidence" value="ECO:0007669"/>
    <property type="project" value="TreeGrafter"/>
</dbReference>
<dbReference type="InterPro" id="IPR019814">
    <property type="entry name" value="Translation_initiation_fac_3_N"/>
</dbReference>
<dbReference type="InterPro" id="IPR036788">
    <property type="entry name" value="T_IF-3_C_sf"/>
</dbReference>
<comment type="subunit">
    <text evidence="4">Monomer.</text>
</comment>
<dbReference type="STRING" id="1802593.A2172_04380"/>
<sequence>MNQNIRAEKVRLLEENGKQIGIIRIDEARERARNSNLDLVEVSGQADPPVVKIIDFKKFKYEEDKKERKIKQKTKEIETKEIWLSPTIDDHDLEIRMNRAKEFFEEGNRVQLTIKFAGREIVHPEIGWSILEKATSMLDGIGEKDSEPRLVGKNLVVGLKPCKKH</sequence>
<evidence type="ECO:0000256" key="5">
    <source>
        <dbReference type="NCBIfam" id="TIGR00168"/>
    </source>
</evidence>
<accession>A0A1G1W7V9</accession>
<name>A0A1G1W7V9_9BACT</name>
<dbReference type="AlphaFoldDB" id="A0A1G1W7V9"/>
<proteinExistence type="inferred from homology"/>
<evidence type="ECO:0000256" key="4">
    <source>
        <dbReference type="HAMAP-Rule" id="MF_00080"/>
    </source>
</evidence>
<evidence type="ECO:0000259" key="7">
    <source>
        <dbReference type="Pfam" id="PF05198"/>
    </source>
</evidence>
<dbReference type="Proteomes" id="UP000176631">
    <property type="component" value="Unassembled WGS sequence"/>
</dbReference>
<dbReference type="Gene3D" id="3.30.110.10">
    <property type="entry name" value="Translation initiation factor 3 (IF-3), C-terminal domain"/>
    <property type="match status" value="1"/>
</dbReference>
<dbReference type="NCBIfam" id="TIGR00168">
    <property type="entry name" value="infC"/>
    <property type="match status" value="1"/>
</dbReference>
<evidence type="ECO:0000256" key="1">
    <source>
        <dbReference type="ARBA" id="ARBA00005439"/>
    </source>
</evidence>
<evidence type="ECO:0000256" key="3">
    <source>
        <dbReference type="ARBA" id="ARBA00022917"/>
    </source>
</evidence>
<evidence type="ECO:0000313" key="9">
    <source>
        <dbReference type="Proteomes" id="UP000176631"/>
    </source>
</evidence>
<feature type="domain" description="Translation initiation factor 3 C-terminal" evidence="6">
    <location>
        <begin position="77"/>
        <end position="161"/>
    </location>
</feature>
<dbReference type="PANTHER" id="PTHR10938">
    <property type="entry name" value="TRANSLATION INITIATION FACTOR IF-3"/>
    <property type="match status" value="1"/>
</dbReference>
<dbReference type="Gene3D" id="3.10.20.80">
    <property type="entry name" value="Translation initiation factor 3 (IF-3), N-terminal domain"/>
    <property type="match status" value="1"/>
</dbReference>
<dbReference type="GO" id="GO:0003743">
    <property type="term" value="F:translation initiation factor activity"/>
    <property type="evidence" value="ECO:0007669"/>
    <property type="project" value="UniProtKB-UniRule"/>
</dbReference>
<dbReference type="InterPro" id="IPR001288">
    <property type="entry name" value="Translation_initiation_fac_3"/>
</dbReference>
<dbReference type="SUPFAM" id="SSF55200">
    <property type="entry name" value="Translation initiation factor IF3, C-terminal domain"/>
    <property type="match status" value="1"/>
</dbReference>
<dbReference type="GO" id="GO:0005737">
    <property type="term" value="C:cytoplasm"/>
    <property type="evidence" value="ECO:0007669"/>
    <property type="project" value="UniProtKB-SubCell"/>
</dbReference>
<comment type="caution">
    <text evidence="8">The sequence shown here is derived from an EMBL/GenBank/DDBJ whole genome shotgun (WGS) entry which is preliminary data.</text>
</comment>
<comment type="function">
    <text evidence="4">IF-3 binds to the 30S ribosomal subunit and shifts the equilibrium between 70S ribosomes and their 50S and 30S subunits in favor of the free subunits, thus enhancing the availability of 30S subunits on which protein synthesis initiation begins.</text>
</comment>
<dbReference type="SUPFAM" id="SSF54364">
    <property type="entry name" value="Translation initiation factor IF3, N-terminal domain"/>
    <property type="match status" value="1"/>
</dbReference>
<evidence type="ECO:0000313" key="8">
    <source>
        <dbReference type="EMBL" id="OGY23437.1"/>
    </source>
</evidence>
<dbReference type="InterPro" id="IPR036787">
    <property type="entry name" value="T_IF-3_N_sf"/>
</dbReference>
<organism evidence="8 9">
    <name type="scientific">Candidatus Woykebacteria bacterium RBG_13_40_15</name>
    <dbReference type="NCBI Taxonomy" id="1802593"/>
    <lineage>
        <taxon>Bacteria</taxon>
        <taxon>Candidatus Woykeibacteriota</taxon>
    </lineage>
</organism>
<dbReference type="HAMAP" id="MF_00080">
    <property type="entry name" value="IF_3"/>
    <property type="match status" value="1"/>
</dbReference>
<dbReference type="GO" id="GO:0032790">
    <property type="term" value="P:ribosome disassembly"/>
    <property type="evidence" value="ECO:0007669"/>
    <property type="project" value="TreeGrafter"/>
</dbReference>
<comment type="subcellular location">
    <subcellularLocation>
        <location evidence="4">Cytoplasm</location>
    </subcellularLocation>
</comment>
<keyword evidence="3 4" id="KW-0648">Protein biosynthesis</keyword>
<dbReference type="EMBL" id="MHCP01000025">
    <property type="protein sequence ID" value="OGY23437.1"/>
    <property type="molecule type" value="Genomic_DNA"/>
</dbReference>
<comment type="similarity">
    <text evidence="1 4">Belongs to the IF-3 family.</text>
</comment>
<dbReference type="PANTHER" id="PTHR10938:SF0">
    <property type="entry name" value="TRANSLATION INITIATION FACTOR IF-3, MITOCHONDRIAL"/>
    <property type="match status" value="1"/>
</dbReference>
<feature type="domain" description="Translation initiation factor 3 N-terminal" evidence="7">
    <location>
        <begin position="1"/>
        <end position="69"/>
    </location>
</feature>
<reference evidence="8 9" key="1">
    <citation type="journal article" date="2016" name="Nat. Commun.">
        <title>Thousands of microbial genomes shed light on interconnected biogeochemical processes in an aquifer system.</title>
        <authorList>
            <person name="Anantharaman K."/>
            <person name="Brown C.T."/>
            <person name="Hug L.A."/>
            <person name="Sharon I."/>
            <person name="Castelle C.J."/>
            <person name="Probst A.J."/>
            <person name="Thomas B.C."/>
            <person name="Singh A."/>
            <person name="Wilkins M.J."/>
            <person name="Karaoz U."/>
            <person name="Brodie E.L."/>
            <person name="Williams K.H."/>
            <person name="Hubbard S.S."/>
            <person name="Banfield J.F."/>
        </authorList>
    </citation>
    <scope>NUCLEOTIDE SEQUENCE [LARGE SCALE GENOMIC DNA]</scope>
</reference>
<keyword evidence="4" id="KW-0963">Cytoplasm</keyword>
<evidence type="ECO:0000259" key="6">
    <source>
        <dbReference type="Pfam" id="PF00707"/>
    </source>
</evidence>
<protein>
    <recommendedName>
        <fullName evidence="4 5">Translation initiation factor IF-3</fullName>
    </recommendedName>
</protein>